<name>A0A369ANN1_9BURK</name>
<dbReference type="InterPro" id="IPR011249">
    <property type="entry name" value="Metalloenz_LuxS/M16"/>
</dbReference>
<dbReference type="PROSITE" id="PS00143">
    <property type="entry name" value="INSULINASE"/>
    <property type="match status" value="1"/>
</dbReference>
<dbReference type="AlphaFoldDB" id="A0A369ANN1"/>
<dbReference type="InterPro" id="IPR011765">
    <property type="entry name" value="Pept_M16_N"/>
</dbReference>
<dbReference type="InterPro" id="IPR007863">
    <property type="entry name" value="Peptidase_M16_C"/>
</dbReference>
<evidence type="ECO:0000256" key="1">
    <source>
        <dbReference type="ARBA" id="ARBA00001947"/>
    </source>
</evidence>
<feature type="signal peptide" evidence="5">
    <location>
        <begin position="1"/>
        <end position="34"/>
    </location>
</feature>
<dbReference type="Pfam" id="PF05193">
    <property type="entry name" value="Peptidase_M16_C"/>
    <property type="match status" value="1"/>
</dbReference>
<keyword evidence="8" id="KW-0645">Protease</keyword>
<dbReference type="RefSeq" id="WP_421781920.1">
    <property type="nucleotide sequence ID" value="NZ_QPJU01000002.1"/>
</dbReference>
<evidence type="ECO:0000256" key="2">
    <source>
        <dbReference type="ARBA" id="ARBA00007261"/>
    </source>
</evidence>
<dbReference type="Gene3D" id="3.30.830.10">
    <property type="entry name" value="Metalloenzyme, LuxS/M16 peptidase-like"/>
    <property type="match status" value="2"/>
</dbReference>
<dbReference type="InterPro" id="IPR050361">
    <property type="entry name" value="MPP/UQCRC_Complex"/>
</dbReference>
<dbReference type="GO" id="GO:0006508">
    <property type="term" value="P:proteolysis"/>
    <property type="evidence" value="ECO:0007669"/>
    <property type="project" value="UniProtKB-KW"/>
</dbReference>
<protein>
    <submittedName>
        <fullName evidence="8">Zinc protease</fullName>
    </submittedName>
</protein>
<sequence length="499" mass="54300">MKRILTLSPSLAALLRGVFCAGALALSGLGTAWADDSGAAPPPPADMLPPIPAIAGAAQAQQFTLANGMQLIVLPDRRAPTAVHMVWVRAGAMDEVDGTSGVAHVLEHMMFKGTKTVPPGEFSRRVAALGGQENAFTDRDFTGYYQQIPANRLAEVMRLEADRFAHNAWPDAEFRKEIEVVKEERRMRTEDQPRAVLSEQLFATSFMVSPYRRPVVGWMTDLDAMTPDDVRAFHRQWYVPANAAVVVVGDVDVTQVRALAEKYYGRIPARAVPPRKPRAEPVQVGLRRIEVKAPAEQAFVALAFHVPTLRHVDALTDEDRDALALMALSAVLSGYDGARLERALTQGAQRVADSADSAAMVSGRGPSLFLLMGVPAQGRSAQEVEQALRAEVARIAHEGVSAQELARVLTQWTASTIYERDSLFARAMDLGSNWVLGLPLDTEDRLLALLRSVTPQQLQQVAARYFGDDQLTVGTLVPQPIDPNARRKAQAPAMGGPIR</sequence>
<feature type="chain" id="PRO_5044330364" evidence="5">
    <location>
        <begin position="35"/>
        <end position="499"/>
    </location>
</feature>
<dbReference type="GO" id="GO:0046872">
    <property type="term" value="F:metal ion binding"/>
    <property type="evidence" value="ECO:0007669"/>
    <property type="project" value="InterPro"/>
</dbReference>
<keyword evidence="9" id="KW-1185">Reference proteome</keyword>
<dbReference type="Proteomes" id="UP000252174">
    <property type="component" value="Unassembled WGS sequence"/>
</dbReference>
<dbReference type="Pfam" id="PF00675">
    <property type="entry name" value="Peptidase_M16"/>
    <property type="match status" value="1"/>
</dbReference>
<reference evidence="8 9" key="1">
    <citation type="submission" date="2018-07" db="EMBL/GenBank/DDBJ databases">
        <title>Genomic Encyclopedia of Type Strains, Phase IV (KMG-IV): sequencing the most valuable type-strain genomes for metagenomic binning, comparative biology and taxonomic classification.</title>
        <authorList>
            <person name="Goeker M."/>
        </authorList>
    </citation>
    <scope>NUCLEOTIDE SEQUENCE [LARGE SCALE GENOMIC DNA]</scope>
    <source>
        <strain evidence="8 9">DSM 100911</strain>
    </source>
</reference>
<feature type="region of interest" description="Disordered" evidence="4">
    <location>
        <begin position="477"/>
        <end position="499"/>
    </location>
</feature>
<feature type="domain" description="Peptidase M16 N-terminal" evidence="6">
    <location>
        <begin position="76"/>
        <end position="215"/>
    </location>
</feature>
<dbReference type="EMBL" id="QPJU01000002">
    <property type="protein sequence ID" value="RCX10990.1"/>
    <property type="molecule type" value="Genomic_DNA"/>
</dbReference>
<evidence type="ECO:0000256" key="3">
    <source>
        <dbReference type="RuleBase" id="RU004447"/>
    </source>
</evidence>
<gene>
    <name evidence="8" type="ORF">DFR45_102392</name>
</gene>
<dbReference type="SUPFAM" id="SSF63411">
    <property type="entry name" value="LuxS/MPP-like metallohydrolase"/>
    <property type="match status" value="2"/>
</dbReference>
<dbReference type="InterPro" id="IPR001431">
    <property type="entry name" value="Pept_M16_Zn_BS"/>
</dbReference>
<evidence type="ECO:0000259" key="7">
    <source>
        <dbReference type="Pfam" id="PF05193"/>
    </source>
</evidence>
<evidence type="ECO:0000313" key="9">
    <source>
        <dbReference type="Proteomes" id="UP000252174"/>
    </source>
</evidence>
<keyword evidence="8" id="KW-0378">Hydrolase</keyword>
<evidence type="ECO:0000256" key="4">
    <source>
        <dbReference type="SAM" id="MobiDB-lite"/>
    </source>
</evidence>
<keyword evidence="5" id="KW-0732">Signal</keyword>
<comment type="caution">
    <text evidence="8">The sequence shown here is derived from an EMBL/GenBank/DDBJ whole genome shotgun (WGS) entry which is preliminary data.</text>
</comment>
<dbReference type="GO" id="GO:0004222">
    <property type="term" value="F:metalloendopeptidase activity"/>
    <property type="evidence" value="ECO:0007669"/>
    <property type="project" value="InterPro"/>
</dbReference>
<dbReference type="PANTHER" id="PTHR11851:SF49">
    <property type="entry name" value="MITOCHONDRIAL-PROCESSING PEPTIDASE SUBUNIT ALPHA"/>
    <property type="match status" value="1"/>
</dbReference>
<comment type="similarity">
    <text evidence="2 3">Belongs to the peptidase M16 family.</text>
</comment>
<accession>A0A369ANN1</accession>
<comment type="cofactor">
    <cofactor evidence="1">
        <name>Zn(2+)</name>
        <dbReference type="ChEBI" id="CHEBI:29105"/>
    </cofactor>
</comment>
<dbReference type="PANTHER" id="PTHR11851">
    <property type="entry name" value="METALLOPROTEASE"/>
    <property type="match status" value="1"/>
</dbReference>
<evidence type="ECO:0000256" key="5">
    <source>
        <dbReference type="SAM" id="SignalP"/>
    </source>
</evidence>
<organism evidence="8 9">
    <name type="scientific">Extensimonas vulgaris</name>
    <dbReference type="NCBI Taxonomy" id="1031594"/>
    <lineage>
        <taxon>Bacteria</taxon>
        <taxon>Pseudomonadati</taxon>
        <taxon>Pseudomonadota</taxon>
        <taxon>Betaproteobacteria</taxon>
        <taxon>Burkholderiales</taxon>
        <taxon>Comamonadaceae</taxon>
        <taxon>Extensimonas</taxon>
    </lineage>
</organism>
<proteinExistence type="inferred from homology"/>
<evidence type="ECO:0000259" key="6">
    <source>
        <dbReference type="Pfam" id="PF00675"/>
    </source>
</evidence>
<evidence type="ECO:0000313" key="8">
    <source>
        <dbReference type="EMBL" id="RCX10990.1"/>
    </source>
</evidence>
<feature type="domain" description="Peptidase M16 C-terminal" evidence="7">
    <location>
        <begin position="225"/>
        <end position="411"/>
    </location>
</feature>